<keyword evidence="3" id="KW-1185">Reference proteome</keyword>
<dbReference type="Proteomes" id="UP001107558">
    <property type="component" value="Chromosome 2"/>
</dbReference>
<evidence type="ECO:0000313" key="3">
    <source>
        <dbReference type="Proteomes" id="UP001107558"/>
    </source>
</evidence>
<accession>A0A9J6C9V8</accession>
<name>A0A9J6C9V8_POLVA</name>
<evidence type="ECO:0000259" key="1">
    <source>
        <dbReference type="Pfam" id="PF12530"/>
    </source>
</evidence>
<reference evidence="2" key="1">
    <citation type="submission" date="2021-03" db="EMBL/GenBank/DDBJ databases">
        <title>Chromosome level genome of the anhydrobiotic midge Polypedilum vanderplanki.</title>
        <authorList>
            <person name="Yoshida Y."/>
            <person name="Kikawada T."/>
            <person name="Gusev O."/>
        </authorList>
    </citation>
    <scope>NUCLEOTIDE SEQUENCE</scope>
    <source>
        <strain evidence="2">NIAS01</strain>
        <tissue evidence="2">Whole body or cell culture</tissue>
    </source>
</reference>
<dbReference type="SUPFAM" id="SSF48371">
    <property type="entry name" value="ARM repeat"/>
    <property type="match status" value="1"/>
</dbReference>
<protein>
    <recommendedName>
        <fullName evidence="1">DUF3730 domain-containing protein</fullName>
    </recommendedName>
</protein>
<dbReference type="InterPro" id="IPR022542">
    <property type="entry name" value="FOCAD/RST1_DUF3730"/>
</dbReference>
<evidence type="ECO:0000313" key="2">
    <source>
        <dbReference type="EMBL" id="KAG5678680.1"/>
    </source>
</evidence>
<proteinExistence type="predicted"/>
<dbReference type="EMBL" id="JADBJN010000002">
    <property type="protein sequence ID" value="KAG5678680.1"/>
    <property type="molecule type" value="Genomic_DNA"/>
</dbReference>
<dbReference type="Pfam" id="PF12530">
    <property type="entry name" value="DUF3730"/>
    <property type="match status" value="1"/>
</dbReference>
<organism evidence="2 3">
    <name type="scientific">Polypedilum vanderplanki</name>
    <name type="common">Sleeping chironomid midge</name>
    <dbReference type="NCBI Taxonomy" id="319348"/>
    <lineage>
        <taxon>Eukaryota</taxon>
        <taxon>Metazoa</taxon>
        <taxon>Ecdysozoa</taxon>
        <taxon>Arthropoda</taxon>
        <taxon>Hexapoda</taxon>
        <taxon>Insecta</taxon>
        <taxon>Pterygota</taxon>
        <taxon>Neoptera</taxon>
        <taxon>Endopterygota</taxon>
        <taxon>Diptera</taxon>
        <taxon>Nematocera</taxon>
        <taxon>Chironomoidea</taxon>
        <taxon>Chironomidae</taxon>
        <taxon>Chironominae</taxon>
        <taxon>Polypedilum</taxon>
        <taxon>Polypedilum</taxon>
    </lineage>
</organism>
<comment type="caution">
    <text evidence="2">The sequence shown here is derived from an EMBL/GenBank/DDBJ whole genome shotgun (WGS) entry which is preliminary data.</text>
</comment>
<dbReference type="GO" id="GO:0060147">
    <property type="term" value="P:regulation of post-transcriptional gene silencing"/>
    <property type="evidence" value="ECO:0007669"/>
    <property type="project" value="InterPro"/>
</dbReference>
<gene>
    <name evidence="2" type="ORF">PVAND_008331</name>
</gene>
<dbReference type="AlphaFoldDB" id="A0A9J6C9V8"/>
<feature type="domain" description="DUF3730" evidence="1">
    <location>
        <begin position="440"/>
        <end position="638"/>
    </location>
</feature>
<dbReference type="PANTHER" id="PTHR16212:SF4">
    <property type="entry name" value="FOCADHESIN"/>
    <property type="match status" value="1"/>
</dbReference>
<dbReference type="OrthoDB" id="6354723at2759"/>
<dbReference type="PANTHER" id="PTHR16212">
    <property type="entry name" value="FOCADHESIN FAMILY MEMBER"/>
    <property type="match status" value="1"/>
</dbReference>
<dbReference type="InterPro" id="IPR016024">
    <property type="entry name" value="ARM-type_fold"/>
</dbReference>
<dbReference type="InterPro" id="IPR045163">
    <property type="entry name" value="Focadhesin/RST1"/>
</dbReference>
<sequence length="1117" mass="128352">MELSTNNSNLFISNHFYKVFKTITDKKAKNESIASEIEWLNSQLMSENRKFCENACLSIVLFGKKHDFGFALNALISAFSRIKNDNFDLLTDAMMDLLLKNLNECQNFQILEKPHPLILLLKEVETTKLMYLSIKIDDVFNSSNKYVKENCIKFLHPVLLTILCSNVIYPESRNIWRTIVENGNKDFIQEIISLRRVTSSASCILFNSMIILKMTFNYNLESVLLLISSTKRMAEYSLDVTTNIKIIKEHTNIIESEPNSSNLVLLILAEILHICSIKYIPILVSLLDHLIVNLNFGHIIILHMILDGLINTLAYPSFMTKEMQIIEKLVNYIRGKKFIKNPVKQTKTINLSIDFVQGDKHLLNAYNICTYIETNQQLQIRDSLYEHEKFFWNKNHLVLRGIFHAIYLENSDYKLWKNVLKNLIEISKSSNETMKSSLVMPLLFCLAESFDPKVKVCVLQHLTELGASSEIFNTIKALSTGMLRSMTIDLYVRLWKIEPRVYPFLHKSLVEKSSLDEEDTFLKIIRIAAIKEICDLKPHHGSDLVSLISQILNESIDSKNDDVSAALSIDSISLLCQNHIISVTSTWKAISLSTRYEKRPRVIKSLCNFLSNIPQFRRNNQEFEIFNKEIVNRLFHMIEWGETYSIQCALIALQSWNYDLFTLDMIPDTYRENIPLPQPAPGMEVSILDLEVPGECYVQLLTKIDVNARKTAGELISHYIKQEIAEYRSGNYIVKEGQAEPVNYKNLPKQSIVKALTHFIIQQATTKKEEKIVNSEIVAEALHILSQKYSRPLPPLNWSFLHELIHKGLNIKEKCIAVAAKQAVISGTAKRLIDNFLVSINETMHDNIEIALKILADICNGASSDILKLFIEKTCTCAIDEDKIINLLSHEKDVTNRENLAMIISTFINRNSSEISVNVIKAIPSNILNMIHLMSAEKIRYRCEILKESLVENSVSWLNELIIEQLNKNECRELLMSSLENLLINTTKFPKKKWLSEFIILSSSKMVEKNLTKEDLQYILDIFITSIVAISGHCILIKQGSDRYQLFSSSVELISQCKFYDDIIGNIIEFILYVQSHEATSDEMIKIFKNAIVLSKDHTYFKKLSVWQKTLQAFISR</sequence>